<accession>A0A9Q3J340</accession>
<dbReference type="AlphaFoldDB" id="A0A9Q3J340"/>
<organism evidence="2 3">
    <name type="scientific">Austropuccinia psidii MF-1</name>
    <dbReference type="NCBI Taxonomy" id="1389203"/>
    <lineage>
        <taxon>Eukaryota</taxon>
        <taxon>Fungi</taxon>
        <taxon>Dikarya</taxon>
        <taxon>Basidiomycota</taxon>
        <taxon>Pucciniomycotina</taxon>
        <taxon>Pucciniomycetes</taxon>
        <taxon>Pucciniales</taxon>
        <taxon>Sphaerophragmiaceae</taxon>
        <taxon>Austropuccinia</taxon>
    </lineage>
</organism>
<evidence type="ECO:0000256" key="1">
    <source>
        <dbReference type="SAM" id="MobiDB-lite"/>
    </source>
</evidence>
<comment type="caution">
    <text evidence="2">The sequence shown here is derived from an EMBL/GenBank/DDBJ whole genome shotgun (WGS) entry which is preliminary data.</text>
</comment>
<reference evidence="2" key="1">
    <citation type="submission" date="2021-03" db="EMBL/GenBank/DDBJ databases">
        <title>Draft genome sequence of rust myrtle Austropuccinia psidii MF-1, a brazilian biotype.</title>
        <authorList>
            <person name="Quecine M.C."/>
            <person name="Pachon D.M.R."/>
            <person name="Bonatelli M.L."/>
            <person name="Correr F.H."/>
            <person name="Franceschini L.M."/>
            <person name="Leite T.F."/>
            <person name="Margarido G.R.A."/>
            <person name="Almeida C.A."/>
            <person name="Ferrarezi J.A."/>
            <person name="Labate C.A."/>
        </authorList>
    </citation>
    <scope>NUCLEOTIDE SEQUENCE</scope>
    <source>
        <strain evidence="2">MF-1</strain>
    </source>
</reference>
<gene>
    <name evidence="2" type="ORF">O181_094399</name>
</gene>
<name>A0A9Q3J340_9BASI</name>
<feature type="region of interest" description="Disordered" evidence="1">
    <location>
        <begin position="1"/>
        <end position="66"/>
    </location>
</feature>
<keyword evidence="3" id="KW-1185">Reference proteome</keyword>
<dbReference type="Proteomes" id="UP000765509">
    <property type="component" value="Unassembled WGS sequence"/>
</dbReference>
<evidence type="ECO:0000313" key="3">
    <source>
        <dbReference type="Proteomes" id="UP000765509"/>
    </source>
</evidence>
<dbReference type="EMBL" id="AVOT02061453">
    <property type="protein sequence ID" value="MBW0554684.1"/>
    <property type="molecule type" value="Genomic_DNA"/>
</dbReference>
<evidence type="ECO:0000313" key="2">
    <source>
        <dbReference type="EMBL" id="MBW0554684.1"/>
    </source>
</evidence>
<proteinExistence type="predicted"/>
<sequence>MPIQNSTPERNTRSEARTQAVLTPTTRAPLDGTPAVLQMRAKLNRGPILEREASSRKERRGPTRSISFSGVVGAFPGTSRTIFRRCSCSCGGIPRNWRTNYSPVSSV</sequence>
<protein>
    <submittedName>
        <fullName evidence="2">Uncharacterized protein</fullName>
    </submittedName>
</protein>